<proteinExistence type="inferred from homology"/>
<keyword evidence="6" id="KW-0333">Golgi apparatus</keyword>
<dbReference type="AlphaFoldDB" id="A0A9Q9AM78"/>
<evidence type="ECO:0000313" key="10">
    <source>
        <dbReference type="Proteomes" id="UP001056384"/>
    </source>
</evidence>
<dbReference type="GO" id="GO:0006891">
    <property type="term" value="P:intra-Golgi vesicle-mediated transport"/>
    <property type="evidence" value="ECO:0007669"/>
    <property type="project" value="InterPro"/>
</dbReference>
<organism evidence="9 10">
    <name type="scientific">Septoria linicola</name>
    <dbReference type="NCBI Taxonomy" id="215465"/>
    <lineage>
        <taxon>Eukaryota</taxon>
        <taxon>Fungi</taxon>
        <taxon>Dikarya</taxon>
        <taxon>Ascomycota</taxon>
        <taxon>Pezizomycotina</taxon>
        <taxon>Dothideomycetes</taxon>
        <taxon>Dothideomycetidae</taxon>
        <taxon>Mycosphaerellales</taxon>
        <taxon>Mycosphaerellaceae</taxon>
        <taxon>Septoria</taxon>
    </lineage>
</organism>
<dbReference type="Pfam" id="PF08700">
    <property type="entry name" value="VPS51_Exo84_N"/>
    <property type="match status" value="1"/>
</dbReference>
<evidence type="ECO:0000256" key="2">
    <source>
        <dbReference type="ARBA" id="ARBA00006653"/>
    </source>
</evidence>
<dbReference type="EMBL" id="CP099419">
    <property type="protein sequence ID" value="USW49523.1"/>
    <property type="molecule type" value="Genomic_DNA"/>
</dbReference>
<dbReference type="GO" id="GO:0015031">
    <property type="term" value="P:protein transport"/>
    <property type="evidence" value="ECO:0007669"/>
    <property type="project" value="UniProtKB-KW"/>
</dbReference>
<feature type="compositionally biased region" description="Basic and acidic residues" evidence="8">
    <location>
        <begin position="670"/>
        <end position="681"/>
    </location>
</feature>
<keyword evidence="4" id="KW-0813">Transport</keyword>
<evidence type="ECO:0000256" key="4">
    <source>
        <dbReference type="ARBA" id="ARBA00022448"/>
    </source>
</evidence>
<evidence type="ECO:0000256" key="1">
    <source>
        <dbReference type="ARBA" id="ARBA00004395"/>
    </source>
</evidence>
<accession>A0A9Q9AM78</accession>
<keyword evidence="7" id="KW-0472">Membrane</keyword>
<feature type="region of interest" description="Disordered" evidence="8">
    <location>
        <begin position="667"/>
        <end position="689"/>
    </location>
</feature>
<evidence type="ECO:0000256" key="7">
    <source>
        <dbReference type="ARBA" id="ARBA00023136"/>
    </source>
</evidence>
<evidence type="ECO:0000313" key="9">
    <source>
        <dbReference type="EMBL" id="USW49523.1"/>
    </source>
</evidence>
<dbReference type="GO" id="GO:0017119">
    <property type="term" value="C:Golgi transport complex"/>
    <property type="evidence" value="ECO:0007669"/>
    <property type="project" value="InterPro"/>
</dbReference>
<evidence type="ECO:0000256" key="3">
    <source>
        <dbReference type="ARBA" id="ARBA00020978"/>
    </source>
</evidence>
<dbReference type="GO" id="GO:0000139">
    <property type="term" value="C:Golgi membrane"/>
    <property type="evidence" value="ECO:0007669"/>
    <property type="project" value="UniProtKB-SubCell"/>
</dbReference>
<keyword evidence="5" id="KW-0653">Protein transport</keyword>
<evidence type="ECO:0000256" key="5">
    <source>
        <dbReference type="ARBA" id="ARBA00022927"/>
    </source>
</evidence>
<evidence type="ECO:0000256" key="8">
    <source>
        <dbReference type="SAM" id="MobiDB-lite"/>
    </source>
</evidence>
<protein>
    <recommendedName>
        <fullName evidence="3">Conserved oligomeric Golgi complex subunit 1</fullName>
    </recommendedName>
</protein>
<evidence type="ECO:0000256" key="6">
    <source>
        <dbReference type="ARBA" id="ARBA00023034"/>
    </source>
</evidence>
<dbReference type="PANTHER" id="PTHR31658:SF0">
    <property type="entry name" value="CONSERVED OLIGOMERIC GOLGI COMPLEX SUBUNIT 1"/>
    <property type="match status" value="1"/>
</dbReference>
<comment type="similarity">
    <text evidence="2">Belongs to the COG1 family.</text>
</comment>
<comment type="subcellular location">
    <subcellularLocation>
        <location evidence="1">Golgi apparatus membrane</location>
        <topology evidence="1">Peripheral membrane protein</topology>
    </subcellularLocation>
</comment>
<sequence length="762" mass="85486">MTSQPPDPKTLDTWEDAFQYPLPVVRKLEQQLRRNIDDNRQKLRSLVGASYRDLLGTAERIIDMDEQIQNVELNMADIGRKCNTRKLETIGENYASMKRERGKGDEQRLVRIAQTKVLQNAISVTLRTIKSGGDALVAAKLLILARLLHRSLTDSENGMPIVDDLRKKLGNARKRLLGYISRALSRARIDRASITHTLCAYALLSSASPKDVLRHFLKVRFEHLEAEAEQASEASLTEMLELYSKTLLDTKDLFPRRFVDALSHITTSTLVRDPEIRSIADLSLDIYERYITHDVRNFHPWARQDELSLSSVNEAAKSWTGQAQECLLRTLKEALSALSDAHAVLQLRQKFISKYLVLGTKLRQDTQVQSLSEIRKAFLDRLEALAEQAAAITDFDVDTQSQRNESRVPGVESLAMSNMDLARGTAQFRKDVLNLRYGRSSITDGPCSALDRWLMRLRSFGEVIATMRGAKWDDDLDLDLDGLLDDEPLQVILSKQEPQQLEKALHQATIVSLQKTYTTVDHALESGNYDPTLLIRILREVDDRCRGLADLIAAVGNVKSKDSTVAALHENVIAAVAAVPVKRYAAAIKVTSRVAVSLWDGTPPLPVQPSSTTFRFLKDLHQHMSARGQDLWSPEAVRALQGHLANSLDDKIMLAAIDHAGGMPLTNGHSDVDLSEAKTGTEEAEDSSRALTRNRVIQQFFDVQYLRRVLSHASSGSQLEKVDNKLRAQLDLDSGAYERLGKSATDYWRRTYFLFGLLATEQ</sequence>
<dbReference type="Proteomes" id="UP001056384">
    <property type="component" value="Chromosome 2"/>
</dbReference>
<reference evidence="9" key="1">
    <citation type="submission" date="2022-06" db="EMBL/GenBank/DDBJ databases">
        <title>Complete genome sequences of two strains of the flax pathogen Septoria linicola.</title>
        <authorList>
            <person name="Lapalu N."/>
            <person name="Simon A."/>
            <person name="Demenou B."/>
            <person name="Paumier D."/>
            <person name="Guillot M.-P."/>
            <person name="Gout L."/>
            <person name="Valade R."/>
        </authorList>
    </citation>
    <scope>NUCLEOTIDE SEQUENCE</scope>
    <source>
        <strain evidence="9">SE15195</strain>
    </source>
</reference>
<dbReference type="PANTHER" id="PTHR31658">
    <property type="entry name" value="CONSERVED OLIGOMERIC GOLGI COMPLEX SUBUNIT 1"/>
    <property type="match status" value="1"/>
</dbReference>
<keyword evidence="10" id="KW-1185">Reference proteome</keyword>
<dbReference type="InterPro" id="IPR033370">
    <property type="entry name" value="COG1"/>
</dbReference>
<name>A0A9Q9AM78_9PEZI</name>
<gene>
    <name evidence="9" type="ORF">Slin15195_G028420</name>
</gene>